<protein>
    <submittedName>
        <fullName evidence="6">Subunit D of translation initiation factor 3</fullName>
    </submittedName>
</protein>
<feature type="compositionally biased region" description="Basic and acidic residues" evidence="5">
    <location>
        <begin position="56"/>
        <end position="68"/>
    </location>
</feature>
<dbReference type="GO" id="GO:0003723">
    <property type="term" value="F:RNA binding"/>
    <property type="evidence" value="ECO:0007669"/>
    <property type="project" value="UniProtKB-KW"/>
</dbReference>
<evidence type="ECO:0000256" key="2">
    <source>
        <dbReference type="ARBA" id="ARBA00022540"/>
    </source>
</evidence>
<evidence type="ECO:0000256" key="5">
    <source>
        <dbReference type="SAM" id="MobiDB-lite"/>
    </source>
</evidence>
<dbReference type="GO" id="GO:0003743">
    <property type="term" value="F:translation initiation factor activity"/>
    <property type="evidence" value="ECO:0007669"/>
    <property type="project" value="UniProtKB-KW"/>
</dbReference>
<name>A0AAX4P0K7_9CHLO</name>
<dbReference type="Proteomes" id="UP001472866">
    <property type="component" value="Chromosome 01"/>
</dbReference>
<dbReference type="InterPro" id="IPR007783">
    <property type="entry name" value="eIF3d"/>
</dbReference>
<keyword evidence="7" id="KW-1185">Reference proteome</keyword>
<evidence type="ECO:0000313" key="6">
    <source>
        <dbReference type="EMBL" id="WZN59387.1"/>
    </source>
</evidence>
<dbReference type="Pfam" id="PF05091">
    <property type="entry name" value="eIF-3_zeta"/>
    <property type="match status" value="1"/>
</dbReference>
<keyword evidence="2 6" id="KW-0396">Initiation factor</keyword>
<dbReference type="PIRSF" id="PIRSF016281">
    <property type="entry name" value="EIF-3_zeta"/>
    <property type="match status" value="1"/>
</dbReference>
<dbReference type="EMBL" id="CP151501">
    <property type="protein sequence ID" value="WZN59387.1"/>
    <property type="molecule type" value="Genomic_DNA"/>
</dbReference>
<evidence type="ECO:0000256" key="3">
    <source>
        <dbReference type="ARBA" id="ARBA00022884"/>
    </source>
</evidence>
<accession>A0AAX4P0K7</accession>
<dbReference type="AlphaFoldDB" id="A0AAX4P0K7"/>
<keyword evidence="3" id="KW-0694">RNA-binding</keyword>
<evidence type="ECO:0000256" key="4">
    <source>
        <dbReference type="ARBA" id="ARBA00022917"/>
    </source>
</evidence>
<dbReference type="PANTHER" id="PTHR12399:SF0">
    <property type="entry name" value="EUKARYOTIC TRANSLATION INITIATION FACTOR 3 SUBUNIT D"/>
    <property type="match status" value="1"/>
</dbReference>
<keyword evidence="4" id="KW-0648">Protein biosynthesis</keyword>
<evidence type="ECO:0000256" key="1">
    <source>
        <dbReference type="ARBA" id="ARBA00022490"/>
    </source>
</evidence>
<dbReference type="PANTHER" id="PTHR12399">
    <property type="entry name" value="EUKARYOTIC TRANSLATION INITIATION FACTOR 3 SUBUNIT 7"/>
    <property type="match status" value="1"/>
</dbReference>
<sequence length="544" mass="61561">MRFEVPEVPFNESGWGPCTLPAHLKDVPYAPYGKNDRIGRVADWTSSSRDHHGHGGKYDKRREREKQEAAAAGASVFGGAAFQTEEEDSFSLVDSRPTYKPRYGRRPQRFISRREREKEREEQIKLQGGPAAQAAKLQRPKRKENWNYYRRDFNRFKYAASVDIRPEWTVLEQIQLSSLNKLSYKVGEATTLKQCGRLAFYDKAYERVTPKNERALRRQVPYLTPNITASEDPVFAQHASSHDREEGKTTVYATDTVLATLMCAPRSVYSWDVLVKKENGVIYLDKRPGAVIDETTVSETSPDPINPEKDTINGQYKLCKEATMINTVFPLQVLKTAQGSETMDLGEKSPFAPETQPSTKGHVYKSWPLGDSYNVCVRCDIDGAMETKGQKVTAMFRALNEFDPRITGVDWRQKMETQRGAVLATELKNNSCKLSRWTAQAVLGGVGILKLGYVSRTHPKDNSRHAILGTQSFEPKQFSNQINLKEENAWGIVHGFLSLIDNFADGSYLIFKEPNRTQIRIYETPATAFDSCFAAEEKPEEAEA</sequence>
<proteinExistence type="predicted"/>
<evidence type="ECO:0000313" key="7">
    <source>
        <dbReference type="Proteomes" id="UP001472866"/>
    </source>
</evidence>
<keyword evidence="1" id="KW-0963">Cytoplasm</keyword>
<organism evidence="6 7">
    <name type="scientific">Chloropicon roscoffensis</name>
    <dbReference type="NCBI Taxonomy" id="1461544"/>
    <lineage>
        <taxon>Eukaryota</taxon>
        <taxon>Viridiplantae</taxon>
        <taxon>Chlorophyta</taxon>
        <taxon>Chloropicophyceae</taxon>
        <taxon>Chloropicales</taxon>
        <taxon>Chloropicaceae</taxon>
        <taxon>Chloropicon</taxon>
    </lineage>
</organism>
<dbReference type="GO" id="GO:0005852">
    <property type="term" value="C:eukaryotic translation initiation factor 3 complex"/>
    <property type="evidence" value="ECO:0007669"/>
    <property type="project" value="InterPro"/>
</dbReference>
<gene>
    <name evidence="6" type="ORF">HKI87_01g09130</name>
</gene>
<feature type="region of interest" description="Disordered" evidence="5">
    <location>
        <begin position="41"/>
        <end position="72"/>
    </location>
</feature>
<reference evidence="6 7" key="1">
    <citation type="submission" date="2024-03" db="EMBL/GenBank/DDBJ databases">
        <title>Complete genome sequence of the green alga Chloropicon roscoffensis RCC1871.</title>
        <authorList>
            <person name="Lemieux C."/>
            <person name="Pombert J.-F."/>
            <person name="Otis C."/>
            <person name="Turmel M."/>
        </authorList>
    </citation>
    <scope>NUCLEOTIDE SEQUENCE [LARGE SCALE GENOMIC DNA]</scope>
    <source>
        <strain evidence="6 7">RCC1871</strain>
    </source>
</reference>